<keyword evidence="4 9" id="KW-0547">Nucleotide-binding</keyword>
<feature type="coiled-coil region" evidence="10">
    <location>
        <begin position="486"/>
        <end position="513"/>
    </location>
</feature>
<keyword evidence="12" id="KW-1133">Transmembrane helix</keyword>
<dbReference type="PANTHER" id="PTHR22683:SF41">
    <property type="entry name" value="DNA TRANSLOCASE FTSK"/>
    <property type="match status" value="1"/>
</dbReference>
<feature type="binding site" evidence="9">
    <location>
        <begin position="434"/>
        <end position="441"/>
    </location>
    <ligand>
        <name>ATP</name>
        <dbReference type="ChEBI" id="CHEBI:30616"/>
    </ligand>
</feature>
<feature type="domain" description="FtsK" evidence="13">
    <location>
        <begin position="416"/>
        <end position="614"/>
    </location>
</feature>
<evidence type="ECO:0000256" key="10">
    <source>
        <dbReference type="SAM" id="Coils"/>
    </source>
</evidence>
<dbReference type="InterPro" id="IPR003593">
    <property type="entry name" value="AAA+_ATPase"/>
</dbReference>
<dbReference type="InterPro" id="IPR027417">
    <property type="entry name" value="P-loop_NTPase"/>
</dbReference>
<dbReference type="STRING" id="1218508.JG29_11950"/>
<dbReference type="SUPFAM" id="SSF52540">
    <property type="entry name" value="P-loop containing nucleoside triphosphate hydrolases"/>
    <property type="match status" value="1"/>
</dbReference>
<feature type="transmembrane region" description="Helical" evidence="12">
    <location>
        <begin position="133"/>
        <end position="151"/>
    </location>
</feature>
<evidence type="ECO:0000256" key="5">
    <source>
        <dbReference type="ARBA" id="ARBA00022829"/>
    </source>
</evidence>
<evidence type="ECO:0000256" key="2">
    <source>
        <dbReference type="ARBA" id="ARBA00006474"/>
    </source>
</evidence>
<dbReference type="Gene3D" id="3.40.50.300">
    <property type="entry name" value="P-loop containing nucleotide triphosphate hydrolases"/>
    <property type="match status" value="1"/>
</dbReference>
<dbReference type="InterPro" id="IPR036390">
    <property type="entry name" value="WH_DNA-bd_sf"/>
</dbReference>
<dbReference type="Gene3D" id="1.10.10.10">
    <property type="entry name" value="Winged helix-like DNA-binding domain superfamily/Winged helix DNA-binding domain"/>
    <property type="match status" value="1"/>
</dbReference>
<feature type="region of interest" description="Disordered" evidence="11">
    <location>
        <begin position="252"/>
        <end position="282"/>
    </location>
</feature>
<evidence type="ECO:0000259" key="13">
    <source>
        <dbReference type="PROSITE" id="PS50901"/>
    </source>
</evidence>
<comment type="subcellular location">
    <subcellularLocation>
        <location evidence="1">Membrane</location>
        <topology evidence="1">Multi-pass membrane protein</topology>
    </subcellularLocation>
</comment>
<keyword evidence="10" id="KW-0175">Coiled coil</keyword>
<evidence type="ECO:0000256" key="9">
    <source>
        <dbReference type="PROSITE-ProRule" id="PRU00289"/>
    </source>
</evidence>
<feature type="transmembrane region" description="Helical" evidence="12">
    <location>
        <begin position="90"/>
        <end position="113"/>
    </location>
</feature>
<keyword evidence="5" id="KW-0159">Chromosome partition</keyword>
<reference evidence="14 15" key="1">
    <citation type="submission" date="2014-12" db="EMBL/GenBank/DDBJ databases">
        <title>Comparative genomics of the lactic acid bacteria isolated from the honey bee gut.</title>
        <authorList>
            <person name="Ellegaard K.M."/>
            <person name="Tamarit D."/>
            <person name="Javelind E."/>
            <person name="Olofsson T."/>
            <person name="Andersson S.G."/>
            <person name="Vasquez A."/>
        </authorList>
    </citation>
    <scope>NUCLEOTIDE SEQUENCE [LARGE SCALE GENOMIC DNA]</scope>
    <source>
        <strain evidence="14 15">Hon2</strain>
    </source>
</reference>
<evidence type="ECO:0000256" key="8">
    <source>
        <dbReference type="ARBA" id="ARBA00025923"/>
    </source>
</evidence>
<feature type="transmembrane region" description="Helical" evidence="12">
    <location>
        <begin position="60"/>
        <end position="78"/>
    </location>
</feature>
<evidence type="ECO:0000256" key="3">
    <source>
        <dbReference type="ARBA" id="ARBA00020887"/>
    </source>
</evidence>
<dbReference type="PROSITE" id="PS50901">
    <property type="entry name" value="FTSK"/>
    <property type="match status" value="1"/>
</dbReference>
<dbReference type="Proteomes" id="UP000033695">
    <property type="component" value="Unassembled WGS sequence"/>
</dbReference>
<dbReference type="OrthoDB" id="9807790at2"/>
<dbReference type="CDD" id="cd01127">
    <property type="entry name" value="TrwB_TraG_TraD_VirD4"/>
    <property type="match status" value="1"/>
</dbReference>
<feature type="compositionally biased region" description="Basic and acidic residues" evidence="11">
    <location>
        <begin position="752"/>
        <end position="761"/>
    </location>
</feature>
<protein>
    <recommendedName>
        <fullName evidence="3">DNA translocase FtsK</fullName>
    </recommendedName>
</protein>
<dbReference type="GO" id="GO:0016020">
    <property type="term" value="C:membrane"/>
    <property type="evidence" value="ECO:0007669"/>
    <property type="project" value="UniProtKB-SubCell"/>
</dbReference>
<dbReference type="InterPro" id="IPR041027">
    <property type="entry name" value="FtsK_alpha"/>
</dbReference>
<dbReference type="EMBL" id="JXBZ01000008">
    <property type="protein sequence ID" value="KJY48784.1"/>
    <property type="molecule type" value="Genomic_DNA"/>
</dbReference>
<dbReference type="GO" id="GO:0003677">
    <property type="term" value="F:DNA binding"/>
    <property type="evidence" value="ECO:0007669"/>
    <property type="project" value="UniProtKB-KW"/>
</dbReference>
<dbReference type="Pfam" id="PF09397">
    <property type="entry name" value="FtsK_gamma"/>
    <property type="match status" value="1"/>
</dbReference>
<feature type="compositionally biased region" description="Polar residues" evidence="11">
    <location>
        <begin position="254"/>
        <end position="277"/>
    </location>
</feature>
<evidence type="ECO:0000256" key="12">
    <source>
        <dbReference type="SAM" id="Phobius"/>
    </source>
</evidence>
<dbReference type="Pfam" id="PF17854">
    <property type="entry name" value="FtsK_alpha"/>
    <property type="match status" value="1"/>
</dbReference>
<evidence type="ECO:0000313" key="14">
    <source>
        <dbReference type="EMBL" id="KJY48784.1"/>
    </source>
</evidence>
<keyword evidence="6 9" id="KW-0067">ATP-binding</keyword>
<organism evidence="14 15">
    <name type="scientific">Bombilactobacillus mellis</name>
    <dbReference type="NCBI Taxonomy" id="1218508"/>
    <lineage>
        <taxon>Bacteria</taxon>
        <taxon>Bacillati</taxon>
        <taxon>Bacillota</taxon>
        <taxon>Bacilli</taxon>
        <taxon>Lactobacillales</taxon>
        <taxon>Lactobacillaceae</taxon>
        <taxon>Bombilactobacillus</taxon>
    </lineage>
</organism>
<dbReference type="RefSeq" id="WP_045923040.1">
    <property type="nucleotide sequence ID" value="NZ_JBHTHW010000008.1"/>
</dbReference>
<keyword evidence="12" id="KW-0812">Transmembrane</keyword>
<keyword evidence="15" id="KW-1185">Reference proteome</keyword>
<comment type="subunit">
    <text evidence="8">Homohexamer. Forms a ring that surrounds DNA.</text>
</comment>
<feature type="compositionally biased region" description="Basic and acidic residues" evidence="11">
    <location>
        <begin position="209"/>
        <end position="228"/>
    </location>
</feature>
<dbReference type="SMART" id="SM00382">
    <property type="entry name" value="AAA"/>
    <property type="match status" value="1"/>
</dbReference>
<dbReference type="PANTHER" id="PTHR22683">
    <property type="entry name" value="SPORULATION PROTEIN RELATED"/>
    <property type="match status" value="1"/>
</dbReference>
<dbReference type="AlphaFoldDB" id="A0A0F4KS08"/>
<feature type="transmembrane region" description="Helical" evidence="12">
    <location>
        <begin position="158"/>
        <end position="180"/>
    </location>
</feature>
<keyword evidence="12" id="KW-0472">Membrane</keyword>
<name>A0A0F4KS08_9LACO</name>
<dbReference type="Gene3D" id="3.30.980.40">
    <property type="match status" value="1"/>
</dbReference>
<feature type="region of interest" description="Disordered" evidence="11">
    <location>
        <begin position="206"/>
        <end position="234"/>
    </location>
</feature>
<feature type="region of interest" description="Disordered" evidence="11">
    <location>
        <begin position="671"/>
        <end position="691"/>
    </location>
</feature>
<proteinExistence type="inferred from homology"/>
<dbReference type="Pfam" id="PF01580">
    <property type="entry name" value="FtsK_SpoIIIE"/>
    <property type="match status" value="1"/>
</dbReference>
<dbReference type="InterPro" id="IPR050206">
    <property type="entry name" value="FtsK/SpoIIIE/SftA"/>
</dbReference>
<comment type="similarity">
    <text evidence="2">Belongs to the FtsK/SpoIIIE/SftA family.</text>
</comment>
<dbReference type="SUPFAM" id="SSF46785">
    <property type="entry name" value="Winged helix' DNA-binding domain"/>
    <property type="match status" value="1"/>
</dbReference>
<evidence type="ECO:0000256" key="1">
    <source>
        <dbReference type="ARBA" id="ARBA00004141"/>
    </source>
</evidence>
<feature type="transmembrane region" description="Helical" evidence="12">
    <location>
        <begin position="21"/>
        <end position="40"/>
    </location>
</feature>
<dbReference type="GO" id="GO:0007059">
    <property type="term" value="P:chromosome segregation"/>
    <property type="evidence" value="ECO:0007669"/>
    <property type="project" value="UniProtKB-KW"/>
</dbReference>
<evidence type="ECO:0000313" key="15">
    <source>
        <dbReference type="Proteomes" id="UP000033695"/>
    </source>
</evidence>
<evidence type="ECO:0000256" key="7">
    <source>
        <dbReference type="ARBA" id="ARBA00023125"/>
    </source>
</evidence>
<dbReference type="PATRIC" id="fig|1218508.4.peg.1183"/>
<evidence type="ECO:0000256" key="4">
    <source>
        <dbReference type="ARBA" id="ARBA00022741"/>
    </source>
</evidence>
<dbReference type="SMART" id="SM00843">
    <property type="entry name" value="Ftsk_gamma"/>
    <property type="match status" value="1"/>
</dbReference>
<evidence type="ECO:0000256" key="11">
    <source>
        <dbReference type="SAM" id="MobiDB-lite"/>
    </source>
</evidence>
<accession>A0A0F4KS08</accession>
<keyword evidence="7" id="KW-0238">DNA-binding</keyword>
<dbReference type="InterPro" id="IPR002543">
    <property type="entry name" value="FtsK_dom"/>
</dbReference>
<dbReference type="GO" id="GO:0005524">
    <property type="term" value="F:ATP binding"/>
    <property type="evidence" value="ECO:0007669"/>
    <property type="project" value="UniProtKB-UniRule"/>
</dbReference>
<dbReference type="InterPro" id="IPR018541">
    <property type="entry name" value="Ftsk_gamma"/>
</dbReference>
<comment type="caution">
    <text evidence="14">The sequence shown here is derived from an EMBL/GenBank/DDBJ whole genome shotgun (WGS) entry which is preliminary data.</text>
</comment>
<dbReference type="InterPro" id="IPR036388">
    <property type="entry name" value="WH-like_DNA-bd_sf"/>
</dbReference>
<sequence length="761" mass="83775">MATKRKRKGKNSQRKKTNSTNYTLNILGLFLVFVSILAGLKCGLVGRFLANCYRIVAGNGFQVLAIILFIFGILLFLLGKMPALGFKFYLGFLLLAISILTIMQALLFQKLALNNDILGVSWRLLLSDLHNNQVATDVGGGMLGALLFSIFKPLFSLLGTFLISSVFAIIGLLLICNIRLAQVINSCRKWGHNLYHFIGAVRQRHRDHTARESDPDAKVPEQTSKHDFTQPTMPDIETTAAEQTDEFQIELPKSQPTASTQVTSAKEDSGTTAAGNQNDDDYQLPTVDLLTAIPETDQTDEYHLIATNRQKLKQTLDSFGVQVEVKKATLGPTVTKYEVQPAVGVKVSKIVNLADDLALALAAKDIRIEAPIPGKPYVGIEVPNKTPSIVSFRDVVEHEPPHPGQILAVPLGKDVYGQIAMCDLTHLPHLLIAGSTGSGKSVAINTIITGILMQAHPSEVKLILIDPKMVELSVYNGIPHLLIPVVTEAKRANSALQKAVSEMERRYRLFEKTGHRKIEEYNQAVEKNNSNKNNSPLEKLPYIVIIIDELSDLMMAAGHEVEVSIVRLAQKARAAGMHLIIATQRPSVDVITGLIKANIPSRMAFAVSSNVDSRTILDAPGAEKLLGRGDMLFEPMGQSKPQRIQGAYISSADVEKIVKFVSAQQTVKYDQDMIPTDSDNEAAENSKKEPDDEYWRSAIALVTQEQKASVSMLQRHFQIGYNRAARLVDYMEQRGIVGPARGAKPRKVLIKKPGEKDNQDE</sequence>
<evidence type="ECO:0000256" key="6">
    <source>
        <dbReference type="ARBA" id="ARBA00022840"/>
    </source>
</evidence>
<feature type="region of interest" description="Disordered" evidence="11">
    <location>
        <begin position="742"/>
        <end position="761"/>
    </location>
</feature>
<dbReference type="HOGENOM" id="CLU_001981_9_6_9"/>
<gene>
    <name evidence="14" type="primary">ftsK</name>
    <name evidence="14" type="ORF">JG29_11950</name>
</gene>